<organism evidence="2">
    <name type="scientific">Grammatophora oceanica</name>
    <dbReference type="NCBI Taxonomy" id="210454"/>
    <lineage>
        <taxon>Eukaryota</taxon>
        <taxon>Sar</taxon>
        <taxon>Stramenopiles</taxon>
        <taxon>Ochrophyta</taxon>
        <taxon>Bacillariophyta</taxon>
        <taxon>Fragilariophyceae</taxon>
        <taxon>Fragilariophycidae</taxon>
        <taxon>Rhabdonematales</taxon>
        <taxon>Grammatophoraceae</taxon>
        <taxon>Grammatophora</taxon>
    </lineage>
</organism>
<feature type="compositionally biased region" description="Low complexity" evidence="1">
    <location>
        <begin position="160"/>
        <end position="172"/>
    </location>
</feature>
<evidence type="ECO:0000313" key="2">
    <source>
        <dbReference type="EMBL" id="CAD9286072.1"/>
    </source>
</evidence>
<feature type="non-terminal residue" evidence="2">
    <location>
        <position position="1"/>
    </location>
</feature>
<sequence length="204" mass="23144">VVAGDETTVVTVTATAATSTNNSDAKWPLVIDETLKTRCRRAHGWSKEFTERVAEGYRQFLELKVALKDWDGTKLLPTDCILHMWKTHILDTRKYLSDCMTHFGGQIIHHQHHGDNMDRNEHRRTTQTALQARFDDRDIADDVWNWDVEQGSSSGRTEHTSTPSSTIRSPPRNAIRMPRVSPSQLEVSPITSNRARGVVKAIEN</sequence>
<name>A0A7S1V2S3_9STRA</name>
<dbReference type="EMBL" id="HBGK01028002">
    <property type="protein sequence ID" value="CAD9286072.1"/>
    <property type="molecule type" value="Transcribed_RNA"/>
</dbReference>
<accession>A0A7S1V2S3</accession>
<feature type="region of interest" description="Disordered" evidence="1">
    <location>
        <begin position="149"/>
        <end position="191"/>
    </location>
</feature>
<protein>
    <submittedName>
        <fullName evidence="2">Uncharacterized protein</fullName>
    </submittedName>
</protein>
<dbReference type="AlphaFoldDB" id="A0A7S1V2S3"/>
<proteinExistence type="predicted"/>
<gene>
    <name evidence="2" type="ORF">GOCE00092_LOCUS14505</name>
</gene>
<feature type="compositionally biased region" description="Polar residues" evidence="1">
    <location>
        <begin position="181"/>
        <end position="191"/>
    </location>
</feature>
<evidence type="ECO:0000256" key="1">
    <source>
        <dbReference type="SAM" id="MobiDB-lite"/>
    </source>
</evidence>
<reference evidence="2" key="1">
    <citation type="submission" date="2021-01" db="EMBL/GenBank/DDBJ databases">
        <authorList>
            <person name="Corre E."/>
            <person name="Pelletier E."/>
            <person name="Niang G."/>
            <person name="Scheremetjew M."/>
            <person name="Finn R."/>
            <person name="Kale V."/>
            <person name="Holt S."/>
            <person name="Cochrane G."/>
            <person name="Meng A."/>
            <person name="Brown T."/>
            <person name="Cohen L."/>
        </authorList>
    </citation>
    <scope>NUCLEOTIDE SEQUENCE</scope>
    <source>
        <strain evidence="2">CCMP 410</strain>
    </source>
</reference>